<dbReference type="EMBL" id="JAVDQI010000005">
    <property type="protein sequence ID" value="MDR6223081.1"/>
    <property type="molecule type" value="Genomic_DNA"/>
</dbReference>
<gene>
    <name evidence="1" type="ORF">J2750_001543</name>
</gene>
<organism evidence="1 2">
    <name type="scientific">Methanococcoides alaskense</name>
    <dbReference type="NCBI Taxonomy" id="325778"/>
    <lineage>
        <taxon>Archaea</taxon>
        <taxon>Methanobacteriati</taxon>
        <taxon>Methanobacteriota</taxon>
        <taxon>Stenosarchaea group</taxon>
        <taxon>Methanomicrobia</taxon>
        <taxon>Methanosarcinales</taxon>
        <taxon>Methanosarcinaceae</taxon>
        <taxon>Methanococcoides</taxon>
    </lineage>
</organism>
<keyword evidence="2" id="KW-1185">Reference proteome</keyword>
<reference evidence="1 2" key="1">
    <citation type="submission" date="2023-07" db="EMBL/GenBank/DDBJ databases">
        <title>Genomic Encyclopedia of Type Strains, Phase IV (KMG-IV): sequencing the most valuable type-strain genomes for metagenomic binning, comparative biology and taxonomic classification.</title>
        <authorList>
            <person name="Goeker M."/>
        </authorList>
    </citation>
    <scope>NUCLEOTIDE SEQUENCE [LARGE SCALE GENOMIC DNA]</scope>
    <source>
        <strain evidence="1 2">DSM 17273</strain>
    </source>
</reference>
<name>A0AA90TZJ2_9EURY</name>
<dbReference type="Proteomes" id="UP001185015">
    <property type="component" value="Unassembled WGS sequence"/>
</dbReference>
<comment type="caution">
    <text evidence="1">The sequence shown here is derived from an EMBL/GenBank/DDBJ whole genome shotgun (WGS) entry which is preliminary data.</text>
</comment>
<evidence type="ECO:0000313" key="2">
    <source>
        <dbReference type="Proteomes" id="UP001185015"/>
    </source>
</evidence>
<sequence>MTTAQNDATFEASIEMTEKDFEFANHPMSMESIVSTFKKYDLRYIVIFANNMFYVAQQDLQPYHPMYVDDSYPEDIEQIFNLMTVERIRKIEYINGVLKRSPIEEHPDV</sequence>
<protein>
    <submittedName>
        <fullName evidence="1">Uncharacterized protein</fullName>
    </submittedName>
</protein>
<proteinExistence type="predicted"/>
<dbReference type="AlphaFoldDB" id="A0AA90TZJ2"/>
<dbReference type="RefSeq" id="WP_270095933.1">
    <property type="nucleotide sequence ID" value="NZ_JAQFFK010000003.1"/>
</dbReference>
<evidence type="ECO:0000313" key="1">
    <source>
        <dbReference type="EMBL" id="MDR6223081.1"/>
    </source>
</evidence>
<accession>A0AA90TZJ2</accession>